<dbReference type="EMBL" id="JACXVP010000010">
    <property type="protein sequence ID" value="KAG5581909.1"/>
    <property type="molecule type" value="Genomic_DNA"/>
</dbReference>
<protein>
    <submittedName>
        <fullName evidence="1">Uncharacterized protein</fullName>
    </submittedName>
</protein>
<dbReference type="AlphaFoldDB" id="A0A9J5X3B1"/>
<evidence type="ECO:0000313" key="1">
    <source>
        <dbReference type="EMBL" id="KAG5581909.1"/>
    </source>
</evidence>
<keyword evidence="2" id="KW-1185">Reference proteome</keyword>
<reference evidence="1 2" key="1">
    <citation type="submission" date="2020-09" db="EMBL/GenBank/DDBJ databases">
        <title>De no assembly of potato wild relative species, Solanum commersonii.</title>
        <authorList>
            <person name="Cho K."/>
        </authorList>
    </citation>
    <scope>NUCLEOTIDE SEQUENCE [LARGE SCALE GENOMIC DNA]</scope>
    <source>
        <strain evidence="1">LZ3.2</strain>
        <tissue evidence="1">Leaf</tissue>
    </source>
</reference>
<comment type="caution">
    <text evidence="1">The sequence shown here is derived from an EMBL/GenBank/DDBJ whole genome shotgun (WGS) entry which is preliminary data.</text>
</comment>
<evidence type="ECO:0000313" key="2">
    <source>
        <dbReference type="Proteomes" id="UP000824120"/>
    </source>
</evidence>
<dbReference type="Proteomes" id="UP000824120">
    <property type="component" value="Chromosome 10"/>
</dbReference>
<organism evidence="1 2">
    <name type="scientific">Solanum commersonii</name>
    <name type="common">Commerson's wild potato</name>
    <name type="synonym">Commerson's nightshade</name>
    <dbReference type="NCBI Taxonomy" id="4109"/>
    <lineage>
        <taxon>Eukaryota</taxon>
        <taxon>Viridiplantae</taxon>
        <taxon>Streptophyta</taxon>
        <taxon>Embryophyta</taxon>
        <taxon>Tracheophyta</taxon>
        <taxon>Spermatophyta</taxon>
        <taxon>Magnoliopsida</taxon>
        <taxon>eudicotyledons</taxon>
        <taxon>Gunneridae</taxon>
        <taxon>Pentapetalae</taxon>
        <taxon>asterids</taxon>
        <taxon>lamiids</taxon>
        <taxon>Solanales</taxon>
        <taxon>Solanaceae</taxon>
        <taxon>Solanoideae</taxon>
        <taxon>Solaneae</taxon>
        <taxon>Solanum</taxon>
    </lineage>
</organism>
<gene>
    <name evidence="1" type="ORF">H5410_052536</name>
</gene>
<proteinExistence type="predicted"/>
<sequence length="59" mass="6884">MDVGVQEFGYSNKEIWWLLPSSPVGRTTGQYRSSDDVASYRSLCDFSWELMIQQTKIYL</sequence>
<accession>A0A9J5X3B1</accession>
<name>A0A9J5X3B1_SOLCO</name>